<comment type="subcellular location">
    <subcellularLocation>
        <location evidence="1">Cell membrane</location>
        <topology evidence="1">Peripheral membrane protein</topology>
    </subcellularLocation>
</comment>
<dbReference type="SMART" id="SM00382">
    <property type="entry name" value="AAA"/>
    <property type="match status" value="1"/>
</dbReference>
<evidence type="ECO:0000313" key="7">
    <source>
        <dbReference type="EMBL" id="MFB9904002.1"/>
    </source>
</evidence>
<keyword evidence="8" id="KW-1185">Reference proteome</keyword>
<evidence type="ECO:0000256" key="4">
    <source>
        <dbReference type="ARBA" id="ARBA00022840"/>
    </source>
</evidence>
<comment type="caution">
    <text evidence="7">The sequence shown here is derived from an EMBL/GenBank/DDBJ whole genome shotgun (WGS) entry which is preliminary data.</text>
</comment>
<organism evidence="7 8">
    <name type="scientific">Allokutzneria oryzae</name>
    <dbReference type="NCBI Taxonomy" id="1378989"/>
    <lineage>
        <taxon>Bacteria</taxon>
        <taxon>Bacillati</taxon>
        <taxon>Actinomycetota</taxon>
        <taxon>Actinomycetes</taxon>
        <taxon>Pseudonocardiales</taxon>
        <taxon>Pseudonocardiaceae</taxon>
        <taxon>Allokutzneria</taxon>
    </lineage>
</organism>
<dbReference type="Pfam" id="PF00005">
    <property type="entry name" value="ABC_tran"/>
    <property type="match status" value="1"/>
</dbReference>
<evidence type="ECO:0000313" key="8">
    <source>
        <dbReference type="Proteomes" id="UP001589693"/>
    </source>
</evidence>
<dbReference type="PANTHER" id="PTHR42711:SF19">
    <property type="entry name" value="DOXORUBICIN RESISTANCE ATP-BINDING PROTEIN DRRA"/>
    <property type="match status" value="1"/>
</dbReference>
<evidence type="ECO:0000256" key="3">
    <source>
        <dbReference type="ARBA" id="ARBA00022741"/>
    </source>
</evidence>
<accession>A0ABV5ZSZ0</accession>
<dbReference type="InterPro" id="IPR050763">
    <property type="entry name" value="ABC_transporter_ATP-binding"/>
</dbReference>
<sequence>MIHARKLTRRFTARRETVDAVRGLDLDVERGQLVAVLGPNGAGKSTSLRMLTTLLPPTSGTATVAGSDIRADPAGVRARIGYVGQRSSAGETFRVHDELVTQGLAYGLSRAAARRRAEEMLDLLDLRAMAKRTPGTLSGGQRRRLDIAIGLVHQPDLLFLDEPSTGLDPQNRANIWEHVRRLREQYGTTIVLTTHYLEEADTMAERVVIIDSGRIIADGTAEALKSDLAGDSVTVTTASEPEALLAADVGACFGDTTRETTTVRVKVKLADTALPEFLRALAEKDVRVVTATSARPTLDDVFLALTGRSLREEEAAA</sequence>
<dbReference type="InterPro" id="IPR025302">
    <property type="entry name" value="DrrA1/2-like_C"/>
</dbReference>
<evidence type="ECO:0000259" key="6">
    <source>
        <dbReference type="PROSITE" id="PS50893"/>
    </source>
</evidence>
<gene>
    <name evidence="7" type="ORF">ACFFQA_08625</name>
</gene>
<feature type="domain" description="ABC transporter" evidence="6">
    <location>
        <begin position="2"/>
        <end position="237"/>
    </location>
</feature>
<keyword evidence="4 7" id="KW-0067">ATP-binding</keyword>
<dbReference type="EMBL" id="JBHLZU010000007">
    <property type="protein sequence ID" value="MFB9904002.1"/>
    <property type="molecule type" value="Genomic_DNA"/>
</dbReference>
<dbReference type="PROSITE" id="PS00211">
    <property type="entry name" value="ABC_TRANSPORTER_1"/>
    <property type="match status" value="1"/>
</dbReference>
<dbReference type="GO" id="GO:0005524">
    <property type="term" value="F:ATP binding"/>
    <property type="evidence" value="ECO:0007669"/>
    <property type="project" value="UniProtKB-KW"/>
</dbReference>
<dbReference type="InterPro" id="IPR017871">
    <property type="entry name" value="ABC_transporter-like_CS"/>
</dbReference>
<protein>
    <submittedName>
        <fullName evidence="7">ATP-binding cassette domain-containing protein</fullName>
    </submittedName>
</protein>
<dbReference type="Proteomes" id="UP001589693">
    <property type="component" value="Unassembled WGS sequence"/>
</dbReference>
<dbReference type="RefSeq" id="WP_377851163.1">
    <property type="nucleotide sequence ID" value="NZ_JBHLZU010000007.1"/>
</dbReference>
<name>A0ABV5ZSZ0_9PSEU</name>
<proteinExistence type="predicted"/>
<dbReference type="Pfam" id="PF13732">
    <property type="entry name" value="DrrA1-3_C"/>
    <property type="match status" value="1"/>
</dbReference>
<dbReference type="PANTHER" id="PTHR42711">
    <property type="entry name" value="ABC TRANSPORTER ATP-BINDING PROTEIN"/>
    <property type="match status" value="1"/>
</dbReference>
<keyword evidence="5" id="KW-0046">Antibiotic resistance</keyword>
<dbReference type="SUPFAM" id="SSF52540">
    <property type="entry name" value="P-loop containing nucleoside triphosphate hydrolases"/>
    <property type="match status" value="1"/>
</dbReference>
<dbReference type="InterPro" id="IPR003439">
    <property type="entry name" value="ABC_transporter-like_ATP-bd"/>
</dbReference>
<evidence type="ECO:0000256" key="2">
    <source>
        <dbReference type="ARBA" id="ARBA00022448"/>
    </source>
</evidence>
<evidence type="ECO:0000256" key="5">
    <source>
        <dbReference type="ARBA" id="ARBA00023251"/>
    </source>
</evidence>
<dbReference type="InterPro" id="IPR003593">
    <property type="entry name" value="AAA+_ATPase"/>
</dbReference>
<keyword evidence="2" id="KW-0813">Transport</keyword>
<dbReference type="Gene3D" id="3.40.50.300">
    <property type="entry name" value="P-loop containing nucleotide triphosphate hydrolases"/>
    <property type="match status" value="1"/>
</dbReference>
<dbReference type="InterPro" id="IPR027417">
    <property type="entry name" value="P-loop_NTPase"/>
</dbReference>
<reference evidence="7 8" key="1">
    <citation type="submission" date="2024-09" db="EMBL/GenBank/DDBJ databases">
        <authorList>
            <person name="Sun Q."/>
            <person name="Mori K."/>
        </authorList>
    </citation>
    <scope>NUCLEOTIDE SEQUENCE [LARGE SCALE GENOMIC DNA]</scope>
    <source>
        <strain evidence="7 8">TBRC 7907</strain>
    </source>
</reference>
<keyword evidence="3" id="KW-0547">Nucleotide-binding</keyword>
<dbReference type="PROSITE" id="PS50893">
    <property type="entry name" value="ABC_TRANSPORTER_2"/>
    <property type="match status" value="1"/>
</dbReference>
<evidence type="ECO:0000256" key="1">
    <source>
        <dbReference type="ARBA" id="ARBA00004202"/>
    </source>
</evidence>